<dbReference type="NCBIfam" id="NF008265">
    <property type="entry name" value="PRK11037.1"/>
    <property type="match status" value="1"/>
</dbReference>
<dbReference type="InterPro" id="IPR019633">
    <property type="entry name" value="DUF2498"/>
</dbReference>
<evidence type="ECO:0008006" key="3">
    <source>
        <dbReference type="Google" id="ProtNLM"/>
    </source>
</evidence>
<comment type="caution">
    <text evidence="1">The sequence shown here is derived from an EMBL/GenBank/DDBJ whole genome shotgun (WGS) entry which is preliminary data.</text>
</comment>
<protein>
    <recommendedName>
        <fullName evidence="3">DUF2498 domain-containing protein</fullName>
    </recommendedName>
</protein>
<reference evidence="2" key="1">
    <citation type="submission" date="2017-09" db="EMBL/GenBank/DDBJ databases">
        <authorList>
            <person name="Palmer M."/>
            <person name="Steenkamp E.T."/>
            <person name="Coetzee M.P."/>
            <person name="Avontuur J.R."/>
            <person name="Van Zyl E."/>
            <person name="Chan W.-Y."/>
            <person name="Blom J."/>
            <person name="Venter S.N."/>
        </authorList>
    </citation>
    <scope>NUCLEOTIDE SEQUENCE [LARGE SCALE GENOMIC DNA]</scope>
    <source>
        <strain evidence="2">QC88-366</strain>
    </source>
</reference>
<organism evidence="1 2">
    <name type="scientific">Mixta theicola</name>
    <dbReference type="NCBI Taxonomy" id="1458355"/>
    <lineage>
        <taxon>Bacteria</taxon>
        <taxon>Pseudomonadati</taxon>
        <taxon>Pseudomonadota</taxon>
        <taxon>Gammaproteobacteria</taxon>
        <taxon>Enterobacterales</taxon>
        <taxon>Erwiniaceae</taxon>
        <taxon>Mixta</taxon>
    </lineage>
</organism>
<dbReference type="EMBL" id="NWUO01000002">
    <property type="protein sequence ID" value="PNS12966.1"/>
    <property type="molecule type" value="Genomic_DNA"/>
</dbReference>
<dbReference type="InterPro" id="IPR038191">
    <property type="entry name" value="YciN_sf"/>
</dbReference>
<dbReference type="OrthoDB" id="6215372at2"/>
<evidence type="ECO:0000313" key="2">
    <source>
        <dbReference type="Proteomes" id="UP000236345"/>
    </source>
</evidence>
<accession>A0A2K1QD78</accession>
<name>A0A2K1QD78_9GAMM</name>
<gene>
    <name evidence="1" type="ORF">COO59_03355</name>
</gene>
<dbReference type="Pfam" id="PF10692">
    <property type="entry name" value="DUF2498"/>
    <property type="match status" value="1"/>
</dbReference>
<dbReference type="AlphaFoldDB" id="A0A2K1QD78"/>
<proteinExistence type="predicted"/>
<evidence type="ECO:0000313" key="1">
    <source>
        <dbReference type="EMBL" id="PNS12966.1"/>
    </source>
</evidence>
<dbReference type="Gene3D" id="3.30.300.360">
    <property type="entry name" value="Protein of unknown function (DUF2498)"/>
    <property type="match status" value="1"/>
</dbReference>
<keyword evidence="2" id="KW-1185">Reference proteome</keyword>
<sequence length="83" mass="9274">MNTKTIALSREEILEKANALIHEHDDYFAGISASEVEQNGQLLIFRGNYFLDENGLPTAKSTAVFNVFKALTVTLSEKYHLAD</sequence>
<dbReference type="RefSeq" id="WP_103058434.1">
    <property type="nucleotide sequence ID" value="NZ_BSOF01000026.1"/>
</dbReference>
<dbReference type="Proteomes" id="UP000236345">
    <property type="component" value="Unassembled WGS sequence"/>
</dbReference>